<evidence type="ECO:0000313" key="5">
    <source>
        <dbReference type="Proteomes" id="UP000012174"/>
    </source>
</evidence>
<comment type="similarity">
    <text evidence="1">Belongs to the TSR2 family.</text>
</comment>
<feature type="compositionally biased region" description="Acidic residues" evidence="3">
    <location>
        <begin position="161"/>
        <end position="185"/>
    </location>
</feature>
<dbReference type="OrthoDB" id="263560at2759"/>
<dbReference type="AlphaFoldDB" id="M7T3V9"/>
<dbReference type="GO" id="GO:0006364">
    <property type="term" value="P:rRNA processing"/>
    <property type="evidence" value="ECO:0007669"/>
    <property type="project" value="UniProtKB-KW"/>
</dbReference>
<keyword evidence="2" id="KW-0698">rRNA processing</keyword>
<proteinExistence type="inferred from homology"/>
<dbReference type="HOGENOM" id="CLU_074896_0_0_1"/>
<gene>
    <name evidence="4" type="ORF">UCREL1_8520</name>
</gene>
<dbReference type="KEGG" id="ela:UCREL1_8520"/>
<keyword evidence="5" id="KW-1185">Reference proteome</keyword>
<protein>
    <submittedName>
        <fullName evidence="4">Putative pre-rrna-processing protein tsr2 protein</fullName>
    </submittedName>
</protein>
<evidence type="ECO:0000256" key="1">
    <source>
        <dbReference type="ARBA" id="ARBA00006524"/>
    </source>
</evidence>
<evidence type="ECO:0000256" key="3">
    <source>
        <dbReference type="SAM" id="MobiDB-lite"/>
    </source>
</evidence>
<feature type="region of interest" description="Disordered" evidence="3">
    <location>
        <begin position="67"/>
        <end position="87"/>
    </location>
</feature>
<evidence type="ECO:0000313" key="4">
    <source>
        <dbReference type="EMBL" id="EMR64516.1"/>
    </source>
</evidence>
<name>M7T3V9_EUTLA</name>
<feature type="region of interest" description="Disordered" evidence="3">
    <location>
        <begin position="135"/>
        <end position="214"/>
    </location>
</feature>
<evidence type="ECO:0000256" key="2">
    <source>
        <dbReference type="ARBA" id="ARBA00022552"/>
    </source>
</evidence>
<dbReference type="eggNOG" id="KOG4032">
    <property type="taxonomic scope" value="Eukaryota"/>
</dbReference>
<dbReference type="Proteomes" id="UP000012174">
    <property type="component" value="Unassembled WGS sequence"/>
</dbReference>
<organism evidence="4 5">
    <name type="scientific">Eutypa lata (strain UCR-EL1)</name>
    <name type="common">Grapevine dieback disease fungus</name>
    <name type="synonym">Eutypa armeniacae</name>
    <dbReference type="NCBI Taxonomy" id="1287681"/>
    <lineage>
        <taxon>Eukaryota</taxon>
        <taxon>Fungi</taxon>
        <taxon>Dikarya</taxon>
        <taxon>Ascomycota</taxon>
        <taxon>Pezizomycotina</taxon>
        <taxon>Sordariomycetes</taxon>
        <taxon>Xylariomycetidae</taxon>
        <taxon>Xylariales</taxon>
        <taxon>Diatrypaceae</taxon>
        <taxon>Eutypa</taxon>
    </lineage>
</organism>
<dbReference type="OMA" id="QSNWGGP"/>
<dbReference type="EMBL" id="KB707053">
    <property type="protein sequence ID" value="EMR64516.1"/>
    <property type="molecule type" value="Genomic_DNA"/>
</dbReference>
<dbReference type="Pfam" id="PF10273">
    <property type="entry name" value="WGG"/>
    <property type="match status" value="1"/>
</dbReference>
<reference evidence="5" key="1">
    <citation type="journal article" date="2013" name="Genome Announc.">
        <title>Draft genome sequence of the grapevine dieback fungus Eutypa lata UCR-EL1.</title>
        <authorList>
            <person name="Blanco-Ulate B."/>
            <person name="Rolshausen P.E."/>
            <person name="Cantu D."/>
        </authorList>
    </citation>
    <scope>NUCLEOTIDE SEQUENCE [LARGE SCALE GENOMIC DNA]</scope>
    <source>
        <strain evidence="5">UCR-EL1</strain>
    </source>
</reference>
<feature type="compositionally biased region" description="Basic and acidic residues" evidence="3">
    <location>
        <begin position="140"/>
        <end position="149"/>
    </location>
</feature>
<dbReference type="PANTHER" id="PTHR21250">
    <property type="entry name" value="PRE-RRNA-PROCESSING PROTEIN TSR2 HOMOLOG"/>
    <property type="match status" value="1"/>
</dbReference>
<accession>M7T3V9</accession>
<sequence>MASSSQAEPSPETRQSKFEQGVALTLHLWQDLTLAVQNNWGGPSSADKRDWFGGAIVEMFPSFVDLAKPQQPQPQSKTSTAAPPPLLEEPEIEDIETTLLQVMVDEFEVNVDDDSGFESAETIMRVRAQCAKGDFTEVNDLQRRWEAGRGKKVAAVQAPDADQDTDWESSDDDNDEEGGDVEMDEAPALVPTPKEKPPPEVDEEGFTKVTKKKR</sequence>
<dbReference type="STRING" id="1287681.M7T3V9"/>
<dbReference type="InterPro" id="IPR019398">
    <property type="entry name" value="Pre-rRNA_process_TSR2"/>
</dbReference>